<feature type="compositionally biased region" description="Low complexity" evidence="7">
    <location>
        <begin position="279"/>
        <end position="289"/>
    </location>
</feature>
<dbReference type="GeneID" id="19015019"/>
<name>K8F6Z0_9CHLO</name>
<evidence type="ECO:0000256" key="5">
    <source>
        <dbReference type="ARBA" id="ARBA00048964"/>
    </source>
</evidence>
<feature type="compositionally biased region" description="Low complexity" evidence="7">
    <location>
        <begin position="1"/>
        <end position="14"/>
    </location>
</feature>
<dbReference type="SUPFAM" id="SSF55729">
    <property type="entry name" value="Acyl-CoA N-acyltransferases (Nat)"/>
    <property type="match status" value="1"/>
</dbReference>
<evidence type="ECO:0000313" key="9">
    <source>
        <dbReference type="EMBL" id="CCO17353.1"/>
    </source>
</evidence>
<dbReference type="UniPathway" id="UPA00113">
    <property type="reaction ID" value="UER00529"/>
</dbReference>
<comment type="subunit">
    <text evidence="6">Homodimer.</text>
</comment>
<dbReference type="Proteomes" id="UP000198341">
    <property type="component" value="Chromosome 6"/>
</dbReference>
<comment type="similarity">
    <text evidence="2 6">Belongs to the acetyltransferase family. GNA1 subfamily.</text>
</comment>
<proteinExistence type="inferred from homology"/>
<dbReference type="AlphaFoldDB" id="K8F6Z0"/>
<keyword evidence="3 6" id="KW-0808">Transferase</keyword>
<feature type="region of interest" description="Disordered" evidence="7">
    <location>
        <begin position="251"/>
        <end position="300"/>
    </location>
</feature>
<dbReference type="InterPro" id="IPR000182">
    <property type="entry name" value="GNAT_dom"/>
</dbReference>
<evidence type="ECO:0000256" key="7">
    <source>
        <dbReference type="SAM" id="MobiDB-lite"/>
    </source>
</evidence>
<evidence type="ECO:0000256" key="2">
    <source>
        <dbReference type="ARBA" id="ARBA00006048"/>
    </source>
</evidence>
<feature type="region of interest" description="Disordered" evidence="7">
    <location>
        <begin position="1"/>
        <end position="42"/>
    </location>
</feature>
<reference evidence="9 10" key="1">
    <citation type="submission" date="2011-10" db="EMBL/GenBank/DDBJ databases">
        <authorList>
            <person name="Genoscope - CEA"/>
        </authorList>
    </citation>
    <scope>NUCLEOTIDE SEQUENCE [LARGE SCALE GENOMIC DNA]</scope>
    <source>
        <strain evidence="9 10">RCC 1105</strain>
    </source>
</reference>
<dbReference type="OrthoDB" id="10039976at2759"/>
<dbReference type="KEGG" id="bpg:Bathy06g00390"/>
<dbReference type="RefSeq" id="XP_007512753.1">
    <property type="nucleotide sequence ID" value="XM_007512691.1"/>
</dbReference>
<protein>
    <recommendedName>
        <fullName evidence="6">Glucosamine 6-phosphate N-acetyltransferase</fullName>
        <ecNumber evidence="6">2.3.1.4</ecNumber>
    </recommendedName>
</protein>
<comment type="catalytic activity">
    <reaction evidence="5 6">
        <text>D-glucosamine 6-phosphate + acetyl-CoA = N-acetyl-D-glucosamine 6-phosphate + CoA + H(+)</text>
        <dbReference type="Rhea" id="RHEA:10292"/>
        <dbReference type="ChEBI" id="CHEBI:15378"/>
        <dbReference type="ChEBI" id="CHEBI:57287"/>
        <dbReference type="ChEBI" id="CHEBI:57288"/>
        <dbReference type="ChEBI" id="CHEBI:57513"/>
        <dbReference type="ChEBI" id="CHEBI:58725"/>
        <dbReference type="EC" id="2.3.1.4"/>
    </reaction>
</comment>
<dbReference type="EMBL" id="FO082273">
    <property type="protein sequence ID" value="CCO17353.1"/>
    <property type="molecule type" value="Genomic_DNA"/>
</dbReference>
<dbReference type="eggNOG" id="KOG3396">
    <property type="taxonomic scope" value="Eukaryota"/>
</dbReference>
<dbReference type="PANTHER" id="PTHR13355:SF11">
    <property type="entry name" value="GLUCOSAMINE 6-PHOSPHATE N-ACETYLTRANSFERASE"/>
    <property type="match status" value="1"/>
</dbReference>
<evidence type="ECO:0000256" key="1">
    <source>
        <dbReference type="ARBA" id="ARBA00004832"/>
    </source>
</evidence>
<evidence type="ECO:0000256" key="4">
    <source>
        <dbReference type="ARBA" id="ARBA00023315"/>
    </source>
</evidence>
<dbReference type="InterPro" id="IPR039143">
    <property type="entry name" value="GNPNAT1-like"/>
</dbReference>
<dbReference type="Pfam" id="PF00583">
    <property type="entry name" value="Acetyltransf_1"/>
    <property type="match status" value="1"/>
</dbReference>
<dbReference type="InterPro" id="IPR016181">
    <property type="entry name" value="Acyl_CoA_acyltransferase"/>
</dbReference>
<dbReference type="STRING" id="41875.K8F6Z0"/>
<dbReference type="PANTHER" id="PTHR13355">
    <property type="entry name" value="GLUCOSAMINE 6-PHOSPHATE N-ACETYLTRANSFERASE"/>
    <property type="match status" value="1"/>
</dbReference>
<comment type="pathway">
    <text evidence="1 6">Nucleotide-sugar biosynthesis; UDP-N-acetyl-alpha-D-glucosamine biosynthesis; N-acetyl-alpha-D-glucosamine 1-phosphate from alpha-D-glucosamine 6-phosphate (route I): step 1/2.</text>
</comment>
<dbReference type="CDD" id="cd04301">
    <property type="entry name" value="NAT_SF"/>
    <property type="match status" value="1"/>
</dbReference>
<feature type="compositionally biased region" description="Low complexity" evidence="7">
    <location>
        <begin position="23"/>
        <end position="42"/>
    </location>
</feature>
<keyword evidence="4 6" id="KW-0012">Acyltransferase</keyword>
<sequence>MSSSSSAAAFSSSSEMYPPRAGSKNNNFNSNGGRRKSSNNNNTVMRVQLLTNHKETQIPFLFGFLSAMALRFVAKTFSRGYGLPPKQISVTDKFGKKKTIRRLQANDYEKGFVDLLKQLTVAPKMTKKRFVKRWHQMREGPEFCYVLENEEKTKILATATLMVERKFGRNLGLSGHVEDVVVDEEARDSGLGKVMIDAMSIISRNHVKCYKTILDCSAENVQFYEKCGFAPKEVQMAKYYTEDRGYGNASYSYENDNNKKKKNKSSSNDAKRNGIVKLNNGGENNGSSTSEKKKSAKRRVTYAAGTDEGFVGSPVKALNQTVYYSDDE</sequence>
<feature type="domain" description="N-acetyltransferase" evidence="8">
    <location>
        <begin position="98"/>
        <end position="258"/>
    </location>
</feature>
<accession>K8F6Z0</accession>
<dbReference type="PROSITE" id="PS51186">
    <property type="entry name" value="GNAT"/>
    <property type="match status" value="1"/>
</dbReference>
<dbReference type="Gene3D" id="3.40.630.30">
    <property type="match status" value="1"/>
</dbReference>
<dbReference type="FunFam" id="3.40.630.30:FF:000105">
    <property type="entry name" value="Glucosamine 6-phosphate N-acetyltransferase"/>
    <property type="match status" value="1"/>
</dbReference>
<dbReference type="GO" id="GO:0006048">
    <property type="term" value="P:UDP-N-acetylglucosamine biosynthetic process"/>
    <property type="evidence" value="ECO:0007669"/>
    <property type="project" value="UniProtKB-UniRule"/>
</dbReference>
<evidence type="ECO:0000259" key="8">
    <source>
        <dbReference type="PROSITE" id="PS51186"/>
    </source>
</evidence>
<keyword evidence="10" id="KW-1185">Reference proteome</keyword>
<organism evidence="9 10">
    <name type="scientific">Bathycoccus prasinos</name>
    <dbReference type="NCBI Taxonomy" id="41875"/>
    <lineage>
        <taxon>Eukaryota</taxon>
        <taxon>Viridiplantae</taxon>
        <taxon>Chlorophyta</taxon>
        <taxon>Mamiellophyceae</taxon>
        <taxon>Mamiellales</taxon>
        <taxon>Bathycoccaceae</taxon>
        <taxon>Bathycoccus</taxon>
    </lineage>
</organism>
<dbReference type="EC" id="2.3.1.4" evidence="6"/>
<evidence type="ECO:0000256" key="3">
    <source>
        <dbReference type="ARBA" id="ARBA00022679"/>
    </source>
</evidence>
<dbReference type="GO" id="GO:0004343">
    <property type="term" value="F:glucosamine 6-phosphate N-acetyltransferase activity"/>
    <property type="evidence" value="ECO:0007669"/>
    <property type="project" value="UniProtKB-UniRule"/>
</dbReference>
<evidence type="ECO:0000256" key="6">
    <source>
        <dbReference type="RuleBase" id="RU365086"/>
    </source>
</evidence>
<gene>
    <name evidence="9" type="ORF">Bathy06g00390</name>
</gene>
<evidence type="ECO:0000313" key="10">
    <source>
        <dbReference type="Proteomes" id="UP000198341"/>
    </source>
</evidence>